<dbReference type="GO" id="GO:0005886">
    <property type="term" value="C:plasma membrane"/>
    <property type="evidence" value="ECO:0007669"/>
    <property type="project" value="UniProtKB-SubCell"/>
</dbReference>
<dbReference type="PANTHER" id="PTHR30482:SF4">
    <property type="entry name" value="SLR1201 PROTEIN"/>
    <property type="match status" value="1"/>
</dbReference>
<feature type="transmembrane region" description="Helical" evidence="7">
    <location>
        <begin position="240"/>
        <end position="264"/>
    </location>
</feature>
<feature type="transmembrane region" description="Helical" evidence="7">
    <location>
        <begin position="190"/>
        <end position="210"/>
    </location>
</feature>
<reference evidence="8 9" key="1">
    <citation type="submission" date="2012-08" db="EMBL/GenBank/DDBJ databases">
        <title>Whole genome shotgun sequence of Kineosphaera limosa NBRC 100340.</title>
        <authorList>
            <person name="Yoshida I."/>
            <person name="Isaki S."/>
            <person name="Hosoyama A."/>
            <person name="Tsuchikane K."/>
            <person name="Katsumata H."/>
            <person name="Ando Y."/>
            <person name="Ohji S."/>
            <person name="Hamada M."/>
            <person name="Tamura T."/>
            <person name="Yamazoe A."/>
            <person name="Yamazaki S."/>
            <person name="Fujita N."/>
        </authorList>
    </citation>
    <scope>NUCLEOTIDE SEQUENCE [LARGE SCALE GENOMIC DNA]</scope>
    <source>
        <strain evidence="8 9">NBRC 100340</strain>
    </source>
</reference>
<dbReference type="EMBL" id="BAHD01000088">
    <property type="protein sequence ID" value="GAB97919.1"/>
    <property type="molecule type" value="Genomic_DNA"/>
</dbReference>
<feature type="transmembrane region" description="Helical" evidence="7">
    <location>
        <begin position="112"/>
        <end position="134"/>
    </location>
</feature>
<feature type="compositionally biased region" description="Basic and acidic residues" evidence="6">
    <location>
        <begin position="378"/>
        <end position="387"/>
    </location>
</feature>
<dbReference type="InterPro" id="IPR001851">
    <property type="entry name" value="ABC_transp_permease"/>
</dbReference>
<dbReference type="NCBIfam" id="TIGR03408">
    <property type="entry name" value="urea_trans_UrtC"/>
    <property type="match status" value="1"/>
</dbReference>
<dbReference type="STRING" id="1184609.KILIM_088_00070"/>
<feature type="transmembrane region" description="Helical" evidence="7">
    <location>
        <begin position="276"/>
        <end position="301"/>
    </location>
</feature>
<evidence type="ECO:0000256" key="7">
    <source>
        <dbReference type="SAM" id="Phobius"/>
    </source>
</evidence>
<feature type="transmembrane region" description="Helical" evidence="7">
    <location>
        <begin position="37"/>
        <end position="54"/>
    </location>
</feature>
<organism evidence="8 9">
    <name type="scientific">Kineosphaera limosa NBRC 100340</name>
    <dbReference type="NCBI Taxonomy" id="1184609"/>
    <lineage>
        <taxon>Bacteria</taxon>
        <taxon>Bacillati</taxon>
        <taxon>Actinomycetota</taxon>
        <taxon>Actinomycetes</taxon>
        <taxon>Micrococcales</taxon>
        <taxon>Dermatophilaceae</taxon>
        <taxon>Kineosphaera</taxon>
    </lineage>
</organism>
<sequence>MSYLRRIPTAWIVIAVLAILLYAVAPALLSGFRLSLLGKYLCYAIVAVGIGLAWGRGGMLVLGQGVFFGLGGYLMAMHLKLADAGPGGVPDFMSLYGSGAVPTWWEPFRDPLVTVLAILVLPAALAVLLGLAIFRRRVRGAYFAILSQALAAAFAILLIGQQASTGGTNGLVGFRSFFGYDLSDPVNQRMVYLFTVTALLLLLLACWQLYRSRYGELLVAVRDSEERVRFLGYNPANVKLVAYALAAFMAGIGGALFVPVVGMISPADVGIVPSIAFLTGVAIGGRATLFGPAIGAVAVAAAQTRLSEQFPGFWIYFQGLLFVVVIAFLPQGFATIGQVWRRRRGQQVSAAAVAGEPASLGVDPAENTPSRSGTPGSDTHELEGAAR</sequence>
<keyword evidence="5 7" id="KW-0472">Membrane</keyword>
<dbReference type="InterPro" id="IPR043428">
    <property type="entry name" value="LivM-like"/>
</dbReference>
<evidence type="ECO:0000313" key="9">
    <source>
        <dbReference type="Proteomes" id="UP000008366"/>
    </source>
</evidence>
<gene>
    <name evidence="8" type="ORF">KILIM_088_00070</name>
</gene>
<feature type="transmembrane region" description="Helical" evidence="7">
    <location>
        <begin position="7"/>
        <end position="25"/>
    </location>
</feature>
<evidence type="ECO:0000256" key="2">
    <source>
        <dbReference type="ARBA" id="ARBA00022475"/>
    </source>
</evidence>
<feature type="transmembrane region" description="Helical" evidence="7">
    <location>
        <begin position="61"/>
        <end position="79"/>
    </location>
</feature>
<dbReference type="RefSeq" id="WP_006594451.1">
    <property type="nucleotide sequence ID" value="NZ_BAHD01000088.1"/>
</dbReference>
<keyword evidence="2" id="KW-1003">Cell membrane</keyword>
<dbReference type="Pfam" id="PF02653">
    <property type="entry name" value="BPD_transp_2"/>
    <property type="match status" value="1"/>
</dbReference>
<dbReference type="CDD" id="cd06581">
    <property type="entry name" value="TM_PBP1_LivM_like"/>
    <property type="match status" value="1"/>
</dbReference>
<evidence type="ECO:0000256" key="3">
    <source>
        <dbReference type="ARBA" id="ARBA00022692"/>
    </source>
</evidence>
<feature type="transmembrane region" description="Helical" evidence="7">
    <location>
        <begin position="313"/>
        <end position="334"/>
    </location>
</feature>
<dbReference type="OrthoDB" id="9814461at2"/>
<evidence type="ECO:0000256" key="5">
    <source>
        <dbReference type="ARBA" id="ARBA00023136"/>
    </source>
</evidence>
<comment type="subcellular location">
    <subcellularLocation>
        <location evidence="1">Cell membrane</location>
        <topology evidence="1">Multi-pass membrane protein</topology>
    </subcellularLocation>
</comment>
<accession>K6XGH0</accession>
<keyword evidence="3 7" id="KW-0812">Transmembrane</keyword>
<feature type="region of interest" description="Disordered" evidence="6">
    <location>
        <begin position="351"/>
        <end position="387"/>
    </location>
</feature>
<dbReference type="GO" id="GO:0015658">
    <property type="term" value="F:branched-chain amino acid transmembrane transporter activity"/>
    <property type="evidence" value="ECO:0007669"/>
    <property type="project" value="InterPro"/>
</dbReference>
<keyword evidence="9" id="KW-1185">Reference proteome</keyword>
<feature type="transmembrane region" description="Helical" evidence="7">
    <location>
        <begin position="141"/>
        <end position="160"/>
    </location>
</feature>
<name>K6XGH0_9MICO</name>
<dbReference type="Proteomes" id="UP000008366">
    <property type="component" value="Unassembled WGS sequence"/>
</dbReference>
<keyword evidence="4 7" id="KW-1133">Transmembrane helix</keyword>
<evidence type="ECO:0000256" key="4">
    <source>
        <dbReference type="ARBA" id="ARBA00022989"/>
    </source>
</evidence>
<dbReference type="InterPro" id="IPR017778">
    <property type="entry name" value="ABC_transptr_urea_perm_UrtC"/>
</dbReference>
<dbReference type="PANTHER" id="PTHR30482">
    <property type="entry name" value="HIGH-AFFINITY BRANCHED-CHAIN AMINO ACID TRANSPORT SYSTEM PERMEASE"/>
    <property type="match status" value="1"/>
</dbReference>
<evidence type="ECO:0000256" key="6">
    <source>
        <dbReference type="SAM" id="MobiDB-lite"/>
    </source>
</evidence>
<protein>
    <submittedName>
        <fullName evidence="8">Putative ABC transporter permease protein</fullName>
    </submittedName>
</protein>
<proteinExistence type="predicted"/>
<dbReference type="eggNOG" id="COG4177">
    <property type="taxonomic scope" value="Bacteria"/>
</dbReference>
<evidence type="ECO:0000256" key="1">
    <source>
        <dbReference type="ARBA" id="ARBA00004651"/>
    </source>
</evidence>
<feature type="compositionally biased region" description="Polar residues" evidence="6">
    <location>
        <begin position="367"/>
        <end position="377"/>
    </location>
</feature>
<dbReference type="AlphaFoldDB" id="K6XGH0"/>
<comment type="caution">
    <text evidence="8">The sequence shown here is derived from an EMBL/GenBank/DDBJ whole genome shotgun (WGS) entry which is preliminary data.</text>
</comment>
<evidence type="ECO:0000313" key="8">
    <source>
        <dbReference type="EMBL" id="GAB97919.1"/>
    </source>
</evidence>